<feature type="transmembrane region" description="Helical" evidence="1">
    <location>
        <begin position="63"/>
        <end position="86"/>
    </location>
</feature>
<keyword evidence="1" id="KW-0472">Membrane</keyword>
<keyword evidence="1" id="KW-0812">Transmembrane</keyword>
<evidence type="ECO:0000313" key="2">
    <source>
        <dbReference type="EMBL" id="OGY93373.1"/>
    </source>
</evidence>
<sequence>MVDCQNLKSFLKNILNIMFIKKIILAVLLFLPSLAQAQGGVPLPNPLEAESIPELAGQMIKGLLGVTGAIALFMLVWGGIVWMTSGGNSNRVEQGKNTILWAILGIVIIFMSYIILNFVFDLIGGNA</sequence>
<name>A0A1G2BW37_9BACT</name>
<feature type="transmembrane region" description="Helical" evidence="1">
    <location>
        <begin position="98"/>
        <end position="120"/>
    </location>
</feature>
<dbReference type="Pfam" id="PF18895">
    <property type="entry name" value="T4SS_pilin"/>
    <property type="match status" value="1"/>
</dbReference>
<protein>
    <submittedName>
        <fullName evidence="2">Uncharacterized protein</fullName>
    </submittedName>
</protein>
<keyword evidence="1" id="KW-1133">Transmembrane helix</keyword>
<comment type="caution">
    <text evidence="2">The sequence shown here is derived from an EMBL/GenBank/DDBJ whole genome shotgun (WGS) entry which is preliminary data.</text>
</comment>
<proteinExistence type="predicted"/>
<dbReference type="Proteomes" id="UP000177626">
    <property type="component" value="Unassembled WGS sequence"/>
</dbReference>
<dbReference type="InterPro" id="IPR043993">
    <property type="entry name" value="T4SS_pilin"/>
</dbReference>
<reference evidence="2 3" key="1">
    <citation type="journal article" date="2016" name="Nat. Commun.">
        <title>Thousands of microbial genomes shed light on interconnected biogeochemical processes in an aquifer system.</title>
        <authorList>
            <person name="Anantharaman K."/>
            <person name="Brown C.T."/>
            <person name="Hug L.A."/>
            <person name="Sharon I."/>
            <person name="Castelle C.J."/>
            <person name="Probst A.J."/>
            <person name="Thomas B.C."/>
            <person name="Singh A."/>
            <person name="Wilkins M.J."/>
            <person name="Karaoz U."/>
            <person name="Brodie E.L."/>
            <person name="Williams K.H."/>
            <person name="Hubbard S.S."/>
            <person name="Banfield J.F."/>
        </authorList>
    </citation>
    <scope>NUCLEOTIDE SEQUENCE [LARGE SCALE GENOMIC DNA]</scope>
</reference>
<dbReference type="EMBL" id="MHKQ01000023">
    <property type="protein sequence ID" value="OGY93373.1"/>
    <property type="molecule type" value="Genomic_DNA"/>
</dbReference>
<evidence type="ECO:0000313" key="3">
    <source>
        <dbReference type="Proteomes" id="UP000177626"/>
    </source>
</evidence>
<evidence type="ECO:0000256" key="1">
    <source>
        <dbReference type="SAM" id="Phobius"/>
    </source>
</evidence>
<accession>A0A1G2BW37</accession>
<organism evidence="2 3">
    <name type="scientific">Candidatus Komeilibacteria bacterium RIFOXYC1_FULL_37_11</name>
    <dbReference type="NCBI Taxonomy" id="1798555"/>
    <lineage>
        <taxon>Bacteria</taxon>
        <taxon>Candidatus Komeiliibacteriota</taxon>
    </lineage>
</organism>
<gene>
    <name evidence="2" type="ORF">A2406_00065</name>
</gene>
<dbReference type="AlphaFoldDB" id="A0A1G2BW37"/>